<protein>
    <recommendedName>
        <fullName evidence="1">SnoaL-like domain-containing protein</fullName>
    </recommendedName>
</protein>
<gene>
    <name evidence="2" type="ORF">ERS450000_02836</name>
</gene>
<dbReference type="RefSeq" id="WP_060592870.1">
    <property type="nucleotide sequence ID" value="NZ_CP031418.1"/>
</dbReference>
<dbReference type="EMBL" id="LN868938">
    <property type="protein sequence ID" value="CRY78263.1"/>
    <property type="molecule type" value="Genomic_DNA"/>
</dbReference>
<evidence type="ECO:0000259" key="1">
    <source>
        <dbReference type="Pfam" id="PF13577"/>
    </source>
</evidence>
<feature type="domain" description="SnoaL-like" evidence="1">
    <location>
        <begin position="15"/>
        <end position="142"/>
    </location>
</feature>
<dbReference type="InterPro" id="IPR037401">
    <property type="entry name" value="SnoaL-like"/>
</dbReference>
<evidence type="ECO:0000313" key="2">
    <source>
        <dbReference type="EMBL" id="CRY78263.1"/>
    </source>
</evidence>
<dbReference type="SUPFAM" id="SSF54427">
    <property type="entry name" value="NTF2-like"/>
    <property type="match status" value="1"/>
</dbReference>
<evidence type="ECO:0000313" key="3">
    <source>
        <dbReference type="Proteomes" id="UP000057820"/>
    </source>
</evidence>
<dbReference type="Gene3D" id="3.10.450.50">
    <property type="match status" value="1"/>
</dbReference>
<accession>A0A0H5NSG8</accession>
<dbReference type="AlphaFoldDB" id="A0A0H5NSG8"/>
<dbReference type="Pfam" id="PF13577">
    <property type="entry name" value="SnoaL_4"/>
    <property type="match status" value="1"/>
</dbReference>
<proteinExistence type="predicted"/>
<dbReference type="Proteomes" id="UP000057820">
    <property type="component" value="Chromosome 1"/>
</dbReference>
<dbReference type="KEGG" id="nfr:ERS450000_02836"/>
<organism evidence="2 3">
    <name type="scientific">Nocardia farcinica</name>
    <dbReference type="NCBI Taxonomy" id="37329"/>
    <lineage>
        <taxon>Bacteria</taxon>
        <taxon>Bacillati</taxon>
        <taxon>Actinomycetota</taxon>
        <taxon>Actinomycetes</taxon>
        <taxon>Mycobacteriales</taxon>
        <taxon>Nocardiaceae</taxon>
        <taxon>Nocardia</taxon>
    </lineage>
</organism>
<name>A0A0H5NSG8_NOCFR</name>
<dbReference type="InterPro" id="IPR032710">
    <property type="entry name" value="NTF2-like_dom_sf"/>
</dbReference>
<reference evidence="3" key="1">
    <citation type="submission" date="2015-03" db="EMBL/GenBank/DDBJ databases">
        <authorList>
            <consortium name="Pathogen Informatics"/>
        </authorList>
    </citation>
    <scope>NUCLEOTIDE SEQUENCE [LARGE SCALE GENOMIC DNA]</scope>
    <source>
        <strain evidence="3">NCTC11134</strain>
    </source>
</reference>
<sequence>MTDERTAGAGVSVQDLARLEAIKRLKYRYWRACDTKDPAGVRACFVRAGADIDFGPLGRFDADGLVRVFETIALSRHEGRHRILDMHHGMMPDLTVHGPTEAGGRWTLRFTQLDLLAGTQTLSAIEYDDDYVVEDGEWRMRKSHARTLWSLTQPLSPDAVITDNLP</sequence>